<keyword evidence="11 13" id="KW-0324">Glycolysis</keyword>
<comment type="pathway">
    <text evidence="2 13">Carbohydrate degradation; glycolysis; pyruvate from D-glyceraldehyde 3-phosphate: step 5/5.</text>
</comment>
<dbReference type="Pfam" id="PF00224">
    <property type="entry name" value="PK"/>
    <property type="match status" value="1"/>
</dbReference>
<dbReference type="GO" id="GO:0005524">
    <property type="term" value="F:ATP binding"/>
    <property type="evidence" value="ECO:0007669"/>
    <property type="project" value="UniProtKB-KW"/>
</dbReference>
<protein>
    <recommendedName>
        <fullName evidence="4 13">Pyruvate kinase</fullName>
        <ecNumber evidence="4 13">2.7.1.40</ecNumber>
    </recommendedName>
</protein>
<sequence>FVTKDMIYVNLKDFSTIVPGDKIHISDINNGHISLSAQKIVGSVIKCLIQNTGKIGSKASVSLDVAANTVLITDEDKEAIEFCAQERITFIFVPFVEQADVVNEVRNLLGKETKNMLVVAKIENSIGVYNIDSVIETSDAILISRVALASELPPEKVIVIQKMIIGKCNRKGIPSILAPSVLATMATNPVPSNAEIADITNAITDGVDCFLLSRETALGKYPVQSI</sequence>
<dbReference type="GO" id="GO:0030955">
    <property type="term" value="F:potassium ion binding"/>
    <property type="evidence" value="ECO:0007669"/>
    <property type="project" value="InterPro"/>
</dbReference>
<dbReference type="InterPro" id="IPR015813">
    <property type="entry name" value="Pyrv/PenolPyrv_kinase-like_dom"/>
</dbReference>
<keyword evidence="8 13" id="KW-0418">Kinase</keyword>
<organism evidence="15 16">
    <name type="scientific">Oryctes borbonicus</name>
    <dbReference type="NCBI Taxonomy" id="1629725"/>
    <lineage>
        <taxon>Eukaryota</taxon>
        <taxon>Metazoa</taxon>
        <taxon>Ecdysozoa</taxon>
        <taxon>Arthropoda</taxon>
        <taxon>Hexapoda</taxon>
        <taxon>Insecta</taxon>
        <taxon>Pterygota</taxon>
        <taxon>Neoptera</taxon>
        <taxon>Endopterygota</taxon>
        <taxon>Coleoptera</taxon>
        <taxon>Polyphaga</taxon>
        <taxon>Scarabaeiformia</taxon>
        <taxon>Scarabaeidae</taxon>
        <taxon>Dynastinae</taxon>
        <taxon>Oryctes</taxon>
    </lineage>
</organism>
<dbReference type="UniPathway" id="UPA00109">
    <property type="reaction ID" value="UER00188"/>
</dbReference>
<keyword evidence="12" id="KW-0670">Pyruvate</keyword>
<keyword evidence="10 13" id="KW-0460">Magnesium</keyword>
<evidence type="ECO:0000313" key="15">
    <source>
        <dbReference type="EMBL" id="KRT80102.1"/>
    </source>
</evidence>
<evidence type="ECO:0000256" key="9">
    <source>
        <dbReference type="ARBA" id="ARBA00022840"/>
    </source>
</evidence>
<reference evidence="15 16" key="1">
    <citation type="submission" date="2015-09" db="EMBL/GenBank/DDBJ databases">
        <title>Draft genome of the scarab beetle Oryctes borbonicus.</title>
        <authorList>
            <person name="Meyer J.M."/>
            <person name="Markov G.V."/>
            <person name="Baskaran P."/>
            <person name="Herrmann M."/>
            <person name="Sommer R.J."/>
            <person name="Roedelsperger C."/>
        </authorList>
    </citation>
    <scope>NUCLEOTIDE SEQUENCE [LARGE SCALE GENOMIC DNA]</scope>
    <source>
        <strain evidence="15">OB123</strain>
        <tissue evidence="15">Whole animal</tissue>
    </source>
</reference>
<evidence type="ECO:0000256" key="3">
    <source>
        <dbReference type="ARBA" id="ARBA00008663"/>
    </source>
</evidence>
<evidence type="ECO:0000256" key="11">
    <source>
        <dbReference type="ARBA" id="ARBA00023152"/>
    </source>
</evidence>
<evidence type="ECO:0000256" key="12">
    <source>
        <dbReference type="ARBA" id="ARBA00023317"/>
    </source>
</evidence>
<proteinExistence type="inferred from homology"/>
<gene>
    <name evidence="15" type="ORF">AMK59_7521</name>
</gene>
<dbReference type="EMBL" id="LJIG01022528">
    <property type="protein sequence ID" value="KRT80102.1"/>
    <property type="molecule type" value="Genomic_DNA"/>
</dbReference>
<name>A0A0T6AYA2_9SCAR</name>
<comment type="cofactor">
    <cofactor evidence="1">
        <name>K(+)</name>
        <dbReference type="ChEBI" id="CHEBI:29103"/>
    </cofactor>
</comment>
<dbReference type="AlphaFoldDB" id="A0A0T6AYA2"/>
<dbReference type="GO" id="GO:0004743">
    <property type="term" value="F:pyruvate kinase activity"/>
    <property type="evidence" value="ECO:0007669"/>
    <property type="project" value="UniProtKB-EC"/>
</dbReference>
<comment type="catalytic activity">
    <reaction evidence="13">
        <text>pyruvate + ATP = phosphoenolpyruvate + ADP + H(+)</text>
        <dbReference type="Rhea" id="RHEA:18157"/>
        <dbReference type="ChEBI" id="CHEBI:15361"/>
        <dbReference type="ChEBI" id="CHEBI:15378"/>
        <dbReference type="ChEBI" id="CHEBI:30616"/>
        <dbReference type="ChEBI" id="CHEBI:58702"/>
        <dbReference type="ChEBI" id="CHEBI:456216"/>
        <dbReference type="EC" id="2.7.1.40"/>
    </reaction>
</comment>
<dbReference type="InterPro" id="IPR001697">
    <property type="entry name" value="Pyr_Knase"/>
</dbReference>
<evidence type="ECO:0000313" key="16">
    <source>
        <dbReference type="Proteomes" id="UP000051574"/>
    </source>
</evidence>
<feature type="non-terminal residue" evidence="15">
    <location>
        <position position="1"/>
    </location>
</feature>
<dbReference type="Gene3D" id="3.20.20.60">
    <property type="entry name" value="Phosphoenolpyruvate-binding domains"/>
    <property type="match status" value="1"/>
</dbReference>
<evidence type="ECO:0000256" key="13">
    <source>
        <dbReference type="RuleBase" id="RU000504"/>
    </source>
</evidence>
<evidence type="ECO:0000256" key="2">
    <source>
        <dbReference type="ARBA" id="ARBA00004997"/>
    </source>
</evidence>
<keyword evidence="5 13" id="KW-0808">Transferase</keyword>
<accession>A0A0T6AYA2</accession>
<dbReference type="GO" id="GO:0000287">
    <property type="term" value="F:magnesium ion binding"/>
    <property type="evidence" value="ECO:0007669"/>
    <property type="project" value="InterPro"/>
</dbReference>
<dbReference type="InterPro" id="IPR015793">
    <property type="entry name" value="Pyrv_Knase_brl"/>
</dbReference>
<comment type="similarity">
    <text evidence="3 13">Belongs to the pyruvate kinase family.</text>
</comment>
<evidence type="ECO:0000256" key="4">
    <source>
        <dbReference type="ARBA" id="ARBA00012142"/>
    </source>
</evidence>
<dbReference type="GO" id="GO:0016301">
    <property type="term" value="F:kinase activity"/>
    <property type="evidence" value="ECO:0007669"/>
    <property type="project" value="UniProtKB-KW"/>
</dbReference>
<evidence type="ECO:0000256" key="7">
    <source>
        <dbReference type="ARBA" id="ARBA00022741"/>
    </source>
</evidence>
<feature type="non-terminal residue" evidence="15">
    <location>
        <position position="226"/>
    </location>
</feature>
<evidence type="ECO:0000256" key="10">
    <source>
        <dbReference type="ARBA" id="ARBA00022842"/>
    </source>
</evidence>
<evidence type="ECO:0000256" key="6">
    <source>
        <dbReference type="ARBA" id="ARBA00022723"/>
    </source>
</evidence>
<evidence type="ECO:0000256" key="8">
    <source>
        <dbReference type="ARBA" id="ARBA00022777"/>
    </source>
</evidence>
<dbReference type="InterPro" id="IPR040442">
    <property type="entry name" value="Pyrv_kinase-like_dom_sf"/>
</dbReference>
<dbReference type="PRINTS" id="PR01050">
    <property type="entry name" value="PYRUVTKNASE"/>
</dbReference>
<evidence type="ECO:0000256" key="5">
    <source>
        <dbReference type="ARBA" id="ARBA00022679"/>
    </source>
</evidence>
<evidence type="ECO:0000259" key="14">
    <source>
        <dbReference type="Pfam" id="PF00224"/>
    </source>
</evidence>
<dbReference type="EC" id="2.7.1.40" evidence="4 13"/>
<keyword evidence="7" id="KW-0547">Nucleotide-binding</keyword>
<dbReference type="OrthoDB" id="108365at2759"/>
<comment type="caution">
    <text evidence="15">The sequence shown here is derived from an EMBL/GenBank/DDBJ whole genome shotgun (WGS) entry which is preliminary data.</text>
</comment>
<dbReference type="Proteomes" id="UP000051574">
    <property type="component" value="Unassembled WGS sequence"/>
</dbReference>
<keyword evidence="6" id="KW-0479">Metal-binding</keyword>
<keyword evidence="16" id="KW-1185">Reference proteome</keyword>
<keyword evidence="9" id="KW-0067">ATP-binding</keyword>
<dbReference type="SUPFAM" id="SSF51621">
    <property type="entry name" value="Phosphoenolpyruvate/pyruvate domain"/>
    <property type="match status" value="1"/>
</dbReference>
<evidence type="ECO:0000256" key="1">
    <source>
        <dbReference type="ARBA" id="ARBA00001958"/>
    </source>
</evidence>
<dbReference type="PANTHER" id="PTHR11817">
    <property type="entry name" value="PYRUVATE KINASE"/>
    <property type="match status" value="1"/>
</dbReference>
<feature type="domain" description="Pyruvate kinase barrel" evidence="14">
    <location>
        <begin position="3"/>
        <end position="226"/>
    </location>
</feature>